<accession>A0ABW1UVJ1</accession>
<feature type="transmembrane region" description="Helical" evidence="2">
    <location>
        <begin position="251"/>
        <end position="270"/>
    </location>
</feature>
<keyword evidence="5" id="KW-1185">Reference proteome</keyword>
<proteinExistence type="predicted"/>
<dbReference type="InterPro" id="IPR026870">
    <property type="entry name" value="Zinc_ribbon_dom"/>
</dbReference>
<dbReference type="RefSeq" id="WP_125592788.1">
    <property type="nucleotide sequence ID" value="NZ_JBHSSN010000015.1"/>
</dbReference>
<feature type="domain" description="Zinc-ribbon" evidence="3">
    <location>
        <begin position="2"/>
        <end position="24"/>
    </location>
</feature>
<keyword evidence="2" id="KW-0812">Transmembrane</keyword>
<keyword evidence="2" id="KW-0472">Membrane</keyword>
<dbReference type="EMBL" id="JBHSSN010000015">
    <property type="protein sequence ID" value="MFC6323756.1"/>
    <property type="molecule type" value="Genomic_DNA"/>
</dbReference>
<keyword evidence="2" id="KW-1133">Transmembrane helix</keyword>
<organism evidence="4 5">
    <name type="scientific">Companilactobacillus baiquanensis</name>
    <dbReference type="NCBI Taxonomy" id="2486005"/>
    <lineage>
        <taxon>Bacteria</taxon>
        <taxon>Bacillati</taxon>
        <taxon>Bacillota</taxon>
        <taxon>Bacilli</taxon>
        <taxon>Lactobacillales</taxon>
        <taxon>Lactobacillaceae</taxon>
        <taxon>Companilactobacillus</taxon>
    </lineage>
</organism>
<feature type="transmembrane region" description="Helical" evidence="2">
    <location>
        <begin position="282"/>
        <end position="304"/>
    </location>
</feature>
<sequence length="313" mass="34228">MKCPNCGADITAGQKFCNKCGFDLTSVAPNKQAEPKNIKEASPAKPVEAKPTQASNTSPILGFLSNNPAMIFVFVLLSAFVYCFYTDIGIIIFVLGILGILYLYSKNGKSSQEIEFNKTIEGIIPLKGQNDNKFLLLEFLAYGANIIAIFKLPILDLTDIFKLADSNIFTSAIGDRLNDIFNGGNISLYKFGTLISKLTTILSSYYKDDKTSEATELIRGLTEIKWGIYVIIFCALLAIVSKFIKNYEIPAQLIAGAVPTLIFILVYFRIKNGGSDYAVLATFLGSGFYLALVASVVLVITSLIRIGKNQKKA</sequence>
<protein>
    <submittedName>
        <fullName evidence="4">Zinc-ribbon domain-containing protein</fullName>
    </submittedName>
</protein>
<gene>
    <name evidence="4" type="ORF">ACFP1F_08400</name>
</gene>
<evidence type="ECO:0000313" key="4">
    <source>
        <dbReference type="EMBL" id="MFC6323756.1"/>
    </source>
</evidence>
<feature type="region of interest" description="Disordered" evidence="1">
    <location>
        <begin position="33"/>
        <end position="53"/>
    </location>
</feature>
<evidence type="ECO:0000313" key="5">
    <source>
        <dbReference type="Proteomes" id="UP001596186"/>
    </source>
</evidence>
<evidence type="ECO:0000256" key="1">
    <source>
        <dbReference type="SAM" id="MobiDB-lite"/>
    </source>
</evidence>
<dbReference type="Proteomes" id="UP001596186">
    <property type="component" value="Unassembled WGS sequence"/>
</dbReference>
<dbReference type="Pfam" id="PF13240">
    <property type="entry name" value="Zn_Ribbon_1"/>
    <property type="match status" value="1"/>
</dbReference>
<evidence type="ECO:0000256" key="2">
    <source>
        <dbReference type="SAM" id="Phobius"/>
    </source>
</evidence>
<feature type="transmembrane region" description="Helical" evidence="2">
    <location>
        <begin position="134"/>
        <end position="154"/>
    </location>
</feature>
<comment type="caution">
    <text evidence="4">The sequence shown here is derived from an EMBL/GenBank/DDBJ whole genome shotgun (WGS) entry which is preliminary data.</text>
</comment>
<evidence type="ECO:0000259" key="3">
    <source>
        <dbReference type="Pfam" id="PF13240"/>
    </source>
</evidence>
<reference evidence="5" key="1">
    <citation type="journal article" date="2019" name="Int. J. Syst. Evol. Microbiol.">
        <title>The Global Catalogue of Microorganisms (GCM) 10K type strain sequencing project: providing services to taxonomists for standard genome sequencing and annotation.</title>
        <authorList>
            <consortium name="The Broad Institute Genomics Platform"/>
            <consortium name="The Broad Institute Genome Sequencing Center for Infectious Disease"/>
            <person name="Wu L."/>
            <person name="Ma J."/>
        </authorList>
    </citation>
    <scope>NUCLEOTIDE SEQUENCE [LARGE SCALE GENOMIC DNA]</scope>
    <source>
        <strain evidence="5">CCM 8895</strain>
    </source>
</reference>
<feature type="transmembrane region" description="Helical" evidence="2">
    <location>
        <begin position="226"/>
        <end position="244"/>
    </location>
</feature>
<name>A0ABW1UVJ1_9LACO</name>
<feature type="transmembrane region" description="Helical" evidence="2">
    <location>
        <begin position="71"/>
        <end position="104"/>
    </location>
</feature>